<evidence type="ECO:0000313" key="1">
    <source>
        <dbReference type="EMBL" id="CAG1833533.1"/>
    </source>
</evidence>
<sequence>MYNNLKREKKRRKKVTSIASLQKTISILEKDDKIKVITSKSFYKRIIFHTVFCADLQMSQFCLSDD</sequence>
<reference evidence="1" key="1">
    <citation type="submission" date="2021-03" db="EMBL/GenBank/DDBJ databases">
        <authorList>
            <consortium name="Genoscope - CEA"/>
            <person name="William W."/>
        </authorList>
    </citation>
    <scope>NUCLEOTIDE SEQUENCE</scope>
    <source>
        <strain evidence="1">Doubled-haploid Pahang</strain>
    </source>
</reference>
<dbReference type="Gramene" id="Ma08_t33780.1">
    <property type="protein sequence ID" value="Ma08_p33780.1"/>
    <property type="gene ID" value="Ma08_g33780"/>
</dbReference>
<reference evidence="2" key="2">
    <citation type="submission" date="2021-05" db="UniProtKB">
        <authorList>
            <consortium name="EnsemblPlants"/>
        </authorList>
    </citation>
    <scope>IDENTIFICATION</scope>
    <source>
        <strain evidence="2">subsp. malaccensis</strain>
    </source>
</reference>
<accession>A0A804KDT9</accession>
<evidence type="ECO:0000313" key="3">
    <source>
        <dbReference type="Proteomes" id="UP000012960"/>
    </source>
</evidence>
<dbReference type="AlphaFoldDB" id="A0A804KDT9"/>
<dbReference type="EnsemblPlants" id="Ma08_t33780.1">
    <property type="protein sequence ID" value="Ma08_p33780.1"/>
    <property type="gene ID" value="Ma08_g33780"/>
</dbReference>
<proteinExistence type="predicted"/>
<name>A0A804KDT9_MUSAM</name>
<organism evidence="2 3">
    <name type="scientific">Musa acuminata subsp. malaccensis</name>
    <name type="common">Wild banana</name>
    <name type="synonym">Musa malaccensis</name>
    <dbReference type="NCBI Taxonomy" id="214687"/>
    <lineage>
        <taxon>Eukaryota</taxon>
        <taxon>Viridiplantae</taxon>
        <taxon>Streptophyta</taxon>
        <taxon>Embryophyta</taxon>
        <taxon>Tracheophyta</taxon>
        <taxon>Spermatophyta</taxon>
        <taxon>Magnoliopsida</taxon>
        <taxon>Liliopsida</taxon>
        <taxon>Zingiberales</taxon>
        <taxon>Musaceae</taxon>
        <taxon>Musa</taxon>
    </lineage>
</organism>
<gene>
    <name evidence="1" type="ORF">GSMUA_94540.1</name>
</gene>
<keyword evidence="3" id="KW-1185">Reference proteome</keyword>
<protein>
    <submittedName>
        <fullName evidence="1">(wild Malaysian banana) hypothetical protein</fullName>
    </submittedName>
</protein>
<dbReference type="EMBL" id="HG996472">
    <property type="protein sequence ID" value="CAG1833533.1"/>
    <property type="molecule type" value="Genomic_DNA"/>
</dbReference>
<dbReference type="InParanoid" id="A0A804KDT9"/>
<evidence type="ECO:0000313" key="2">
    <source>
        <dbReference type="EnsemblPlants" id="Ma08_p33780.1"/>
    </source>
</evidence>
<dbReference type="Proteomes" id="UP000012960">
    <property type="component" value="Unplaced"/>
</dbReference>